<dbReference type="EMBL" id="JBBNAF010000008">
    <property type="protein sequence ID" value="KAK9122245.1"/>
    <property type="molecule type" value="Genomic_DNA"/>
</dbReference>
<keyword evidence="5" id="KW-1185">Reference proteome</keyword>
<organism evidence="4 5">
    <name type="scientific">Stephania yunnanensis</name>
    <dbReference type="NCBI Taxonomy" id="152371"/>
    <lineage>
        <taxon>Eukaryota</taxon>
        <taxon>Viridiplantae</taxon>
        <taxon>Streptophyta</taxon>
        <taxon>Embryophyta</taxon>
        <taxon>Tracheophyta</taxon>
        <taxon>Spermatophyta</taxon>
        <taxon>Magnoliopsida</taxon>
        <taxon>Ranunculales</taxon>
        <taxon>Menispermaceae</taxon>
        <taxon>Menispermoideae</taxon>
        <taxon>Cissampelideae</taxon>
        <taxon>Stephania</taxon>
    </lineage>
</organism>
<gene>
    <name evidence="4" type="ORF">Syun_019862</name>
</gene>
<dbReference type="AlphaFoldDB" id="A0AAP0NYC8"/>
<keyword evidence="1" id="KW-0341">Growth regulation</keyword>
<sequence length="250" mass="29047">MKIFNWVHRKFHHGRNSNGYILSHKNVVDALACYDEKKSETVMNEADTEALLLDQVTDFIDVWKDGILAIGTLGFDPLKPTSNDQFNYFEEERDGDNDEDDEEQEDQEVCRGIKDHKEGELMNPLVVKAFKREIEKVLLCPSNADIGVTKCDMVRISVDETDMPLLPFFESPELKFEVEEKEKNNKKRMTLADLFSAEPMWMERLILSAQPPRTPIRRRGVIRKMGPPLLRSSCLERDRRSLVLLKNYKK</sequence>
<proteinExistence type="inferred from homology"/>
<protein>
    <recommendedName>
        <fullName evidence="3">Protein TILLER ANGLE CONTROL 1</fullName>
    </recommendedName>
</protein>
<name>A0AAP0NYC8_9MAGN</name>
<comment type="caution">
    <text evidence="4">The sequence shown here is derived from an EMBL/GenBank/DDBJ whole genome shotgun (WGS) entry which is preliminary data.</text>
</comment>
<evidence type="ECO:0000256" key="2">
    <source>
        <dbReference type="ARBA" id="ARBA00025796"/>
    </source>
</evidence>
<dbReference type="Proteomes" id="UP001420932">
    <property type="component" value="Unassembled WGS sequence"/>
</dbReference>
<evidence type="ECO:0000256" key="1">
    <source>
        <dbReference type="ARBA" id="ARBA00022604"/>
    </source>
</evidence>
<accession>A0AAP0NYC8</accession>
<dbReference type="InterPro" id="IPR044989">
    <property type="entry name" value="TAC1"/>
</dbReference>
<reference evidence="4 5" key="1">
    <citation type="submission" date="2024-01" db="EMBL/GenBank/DDBJ databases">
        <title>Genome assemblies of Stephania.</title>
        <authorList>
            <person name="Yang L."/>
        </authorList>
    </citation>
    <scope>NUCLEOTIDE SEQUENCE [LARGE SCALE GENOMIC DNA]</scope>
    <source>
        <strain evidence="4">YNDBR</strain>
        <tissue evidence="4">Leaf</tissue>
    </source>
</reference>
<comment type="similarity">
    <text evidence="2">Belongs to the TAC family.</text>
</comment>
<evidence type="ECO:0000313" key="4">
    <source>
        <dbReference type="EMBL" id="KAK9122245.1"/>
    </source>
</evidence>
<evidence type="ECO:0000313" key="5">
    <source>
        <dbReference type="Proteomes" id="UP001420932"/>
    </source>
</evidence>
<dbReference type="PANTHER" id="PTHR38366">
    <property type="entry name" value="NAD-DEPENDENT PROTEIN DEACETYLASE HST1-LIKE PROTEIN"/>
    <property type="match status" value="1"/>
</dbReference>
<dbReference type="GO" id="GO:0001763">
    <property type="term" value="P:morphogenesis of a branching structure"/>
    <property type="evidence" value="ECO:0007669"/>
    <property type="project" value="InterPro"/>
</dbReference>
<dbReference type="PANTHER" id="PTHR38366:SF1">
    <property type="entry name" value="PROTEIN TILLER ANGLE CONTROL 1"/>
    <property type="match status" value="1"/>
</dbReference>
<evidence type="ECO:0000256" key="3">
    <source>
        <dbReference type="ARBA" id="ARBA00026138"/>
    </source>
</evidence>